<comment type="caution">
    <text evidence="1">The sequence shown here is derived from an EMBL/GenBank/DDBJ whole genome shotgun (WGS) entry which is preliminary data.</text>
</comment>
<dbReference type="Proteomes" id="UP000076858">
    <property type="component" value="Unassembled WGS sequence"/>
</dbReference>
<keyword evidence="2" id="KW-1185">Reference proteome</keyword>
<name>A0A164KFK0_9CRUS</name>
<organism evidence="1 2">
    <name type="scientific">Daphnia magna</name>
    <dbReference type="NCBI Taxonomy" id="35525"/>
    <lineage>
        <taxon>Eukaryota</taxon>
        <taxon>Metazoa</taxon>
        <taxon>Ecdysozoa</taxon>
        <taxon>Arthropoda</taxon>
        <taxon>Crustacea</taxon>
        <taxon>Branchiopoda</taxon>
        <taxon>Diplostraca</taxon>
        <taxon>Cladocera</taxon>
        <taxon>Anomopoda</taxon>
        <taxon>Daphniidae</taxon>
        <taxon>Daphnia</taxon>
    </lineage>
</organism>
<protein>
    <submittedName>
        <fullName evidence="1">Uncharacterized protein</fullName>
    </submittedName>
</protein>
<sequence length="71" mass="8437">MLHVFIPSMQQIVVLACVNKQSRWLRETLKARTHTRRTNKRPIKESKQFNWNCFAIKSRVKVNDDSPARDL</sequence>
<accession>A0A164KFK0</accession>
<dbReference type="AlphaFoldDB" id="A0A164KFK0"/>
<proteinExistence type="predicted"/>
<evidence type="ECO:0000313" key="1">
    <source>
        <dbReference type="EMBL" id="KZS03218.1"/>
    </source>
</evidence>
<reference evidence="1 2" key="1">
    <citation type="submission" date="2016-03" db="EMBL/GenBank/DDBJ databases">
        <title>EvidentialGene: Evidence-directed Construction of Genes on Genomes.</title>
        <authorList>
            <person name="Gilbert D.G."/>
            <person name="Choi J.-H."/>
            <person name="Mockaitis K."/>
            <person name="Colbourne J."/>
            <person name="Pfrender M."/>
        </authorList>
    </citation>
    <scope>NUCLEOTIDE SEQUENCE [LARGE SCALE GENOMIC DNA]</scope>
    <source>
        <strain evidence="1 2">Xinb3</strain>
        <tissue evidence="1">Complete organism</tissue>
    </source>
</reference>
<gene>
    <name evidence="1" type="ORF">APZ42_034107</name>
</gene>
<evidence type="ECO:0000313" key="2">
    <source>
        <dbReference type="Proteomes" id="UP000076858"/>
    </source>
</evidence>
<dbReference type="EMBL" id="LRGB01003325">
    <property type="protein sequence ID" value="KZS03218.1"/>
    <property type="molecule type" value="Genomic_DNA"/>
</dbReference>